<evidence type="ECO:0000259" key="4">
    <source>
        <dbReference type="Pfam" id="PF00135"/>
    </source>
</evidence>
<feature type="signal peptide" evidence="3">
    <location>
        <begin position="1"/>
        <end position="23"/>
    </location>
</feature>
<comment type="similarity">
    <text evidence="1">Belongs to the type-B carboxylesterase/lipase family.</text>
</comment>
<comment type="caution">
    <text evidence="5">The sequence shown here is derived from an EMBL/GenBank/DDBJ whole genome shotgun (WGS) entry which is preliminary data.</text>
</comment>
<reference evidence="5" key="1">
    <citation type="journal article" date="2023" name="Mol. Biol. Evol.">
        <title>Third-Generation Sequencing Reveals the Adaptive Role of the Epigenome in Three Deep-Sea Polychaetes.</title>
        <authorList>
            <person name="Perez M."/>
            <person name="Aroh O."/>
            <person name="Sun Y."/>
            <person name="Lan Y."/>
            <person name="Juniper S.K."/>
            <person name="Young C.R."/>
            <person name="Angers B."/>
            <person name="Qian P.Y."/>
        </authorList>
    </citation>
    <scope>NUCLEOTIDE SEQUENCE</scope>
    <source>
        <strain evidence="5">R07B-5</strain>
    </source>
</reference>
<gene>
    <name evidence="5" type="ORF">NP493_1299g00052</name>
</gene>
<accession>A0AAD9NEC5</accession>
<dbReference type="InterPro" id="IPR051093">
    <property type="entry name" value="Neuroligin/BSAL"/>
</dbReference>
<dbReference type="PANTHER" id="PTHR43903">
    <property type="entry name" value="NEUROLIGIN"/>
    <property type="match status" value="1"/>
</dbReference>
<feature type="transmembrane region" description="Helical" evidence="2">
    <location>
        <begin position="656"/>
        <end position="677"/>
    </location>
</feature>
<dbReference type="InterPro" id="IPR029058">
    <property type="entry name" value="AB_hydrolase_fold"/>
</dbReference>
<evidence type="ECO:0000313" key="5">
    <source>
        <dbReference type="EMBL" id="KAK2166900.1"/>
    </source>
</evidence>
<feature type="domain" description="Carboxylesterase type B" evidence="4">
    <location>
        <begin position="72"/>
        <end position="624"/>
    </location>
</feature>
<keyword evidence="6" id="KW-1185">Reference proteome</keyword>
<keyword evidence="3" id="KW-0732">Signal</keyword>
<dbReference type="EMBL" id="JAODUO010001299">
    <property type="protein sequence ID" value="KAK2166900.1"/>
    <property type="molecule type" value="Genomic_DNA"/>
</dbReference>
<dbReference type="Gene3D" id="3.40.50.1820">
    <property type="entry name" value="alpha/beta hydrolase"/>
    <property type="match status" value="1"/>
</dbReference>
<evidence type="ECO:0000313" key="6">
    <source>
        <dbReference type="Proteomes" id="UP001209878"/>
    </source>
</evidence>
<keyword evidence="2" id="KW-0812">Transmembrane</keyword>
<organism evidence="5 6">
    <name type="scientific">Ridgeia piscesae</name>
    <name type="common">Tubeworm</name>
    <dbReference type="NCBI Taxonomy" id="27915"/>
    <lineage>
        <taxon>Eukaryota</taxon>
        <taxon>Metazoa</taxon>
        <taxon>Spiralia</taxon>
        <taxon>Lophotrochozoa</taxon>
        <taxon>Annelida</taxon>
        <taxon>Polychaeta</taxon>
        <taxon>Sedentaria</taxon>
        <taxon>Canalipalpata</taxon>
        <taxon>Sabellida</taxon>
        <taxon>Siboglinidae</taxon>
        <taxon>Ridgeia</taxon>
    </lineage>
</organism>
<evidence type="ECO:0000256" key="2">
    <source>
        <dbReference type="SAM" id="Phobius"/>
    </source>
</evidence>
<feature type="chain" id="PRO_5042280387" description="Carboxylesterase type B domain-containing protein" evidence="3">
    <location>
        <begin position="24"/>
        <end position="685"/>
    </location>
</feature>
<dbReference type="Proteomes" id="UP001209878">
    <property type="component" value="Unassembled WGS sequence"/>
</dbReference>
<sequence length="685" mass="78525">MRLCLTVTAVATLVLAFCQSSEGQYDNAVPPQWAVGQGNPFYRDKYCPPDARWPCDQLPFYPYDEIDRTIPNTGIVVGRSLIFAPHKYINIFRGVPYARPPYGERRFKRPERPGPGWDMGIRKWDASFYRDACPQELWRLQEKFYEMKNTSEDCLHLNIFSPNITDRLGGHNRNRLYPVLVYVHGEDFNLGDSALYPAHILAKREVVVITFNYRLGALGFMSTSDDYSRGNYGLYDIVEVLEFIQSYIRIFRGDPNRVTLMGSGSGAASIGLLMVSPKTQRSRSGGQKLFQQVILMAGSDLCDWTVVGPHYFSNPLEYTQELGRRVGCDPDYGVPMEILMECLRSKHFDEIVNASASVWRKYGSLSGPFGPVLDGPDGLLPKTPAELRKGNNVMKVNILAGVTRDEGAYIAENVTKDILGLRIAEGMSPGTFRDIIDKMIRERPLVLNIDEVVGAVEFEYTFWAKPDNTSAVRQNLIDLYSDMMYGSCVDSTLKAHLKYTETFDNSLYMYVFEYRSEYEQLPYWMGVPHGKDVDYLFGHPFFNMTLGNLTGVVPGQLEWTELDRNISEFVQNMWLNFTLTGVPTPDWERNVSWYEMTPYNLSFLRIGEWSYMDINYRQNHYAFWRDYFPTVASRYPVTTTPIPTPRPRIEYETATWSLVGVAVITIFIIVALAITLWRRGRQTFL</sequence>
<evidence type="ECO:0000256" key="3">
    <source>
        <dbReference type="SAM" id="SignalP"/>
    </source>
</evidence>
<evidence type="ECO:0000256" key="1">
    <source>
        <dbReference type="ARBA" id="ARBA00005964"/>
    </source>
</evidence>
<dbReference type="AlphaFoldDB" id="A0AAD9NEC5"/>
<dbReference type="SUPFAM" id="SSF53474">
    <property type="entry name" value="alpha/beta-Hydrolases"/>
    <property type="match status" value="1"/>
</dbReference>
<protein>
    <recommendedName>
        <fullName evidence="4">Carboxylesterase type B domain-containing protein</fullName>
    </recommendedName>
</protein>
<dbReference type="InterPro" id="IPR002018">
    <property type="entry name" value="CarbesteraseB"/>
</dbReference>
<proteinExistence type="inferred from homology"/>
<keyword evidence="2" id="KW-0472">Membrane</keyword>
<keyword evidence="2" id="KW-1133">Transmembrane helix</keyword>
<name>A0AAD9NEC5_RIDPI</name>
<dbReference type="Pfam" id="PF00135">
    <property type="entry name" value="COesterase"/>
    <property type="match status" value="1"/>
</dbReference>